<comment type="caution">
    <text evidence="4">The sequence shown here is derived from an EMBL/GenBank/DDBJ whole genome shotgun (WGS) entry which is preliminary data.</text>
</comment>
<evidence type="ECO:0000313" key="4">
    <source>
        <dbReference type="EMBL" id="RKF77731.1"/>
    </source>
</evidence>
<dbReference type="EMBL" id="MCBS01021715">
    <property type="protein sequence ID" value="RKF77731.1"/>
    <property type="molecule type" value="Genomic_DNA"/>
</dbReference>
<feature type="region of interest" description="Disordered" evidence="2">
    <location>
        <begin position="33"/>
        <end position="53"/>
    </location>
</feature>
<name>A0A420IT72_9PEZI</name>
<protein>
    <submittedName>
        <fullName evidence="4">Glucose-induced degradation protein 8-like protein</fullName>
    </submittedName>
</protein>
<dbReference type="Proteomes" id="UP000285326">
    <property type="component" value="Unassembled WGS sequence"/>
</dbReference>
<reference evidence="4 5" key="1">
    <citation type="journal article" date="2018" name="BMC Genomics">
        <title>Comparative genome analyses reveal sequence features reflecting distinct modes of host-adaptation between dicot and monocot powdery mildew.</title>
        <authorList>
            <person name="Wu Y."/>
            <person name="Ma X."/>
            <person name="Pan Z."/>
            <person name="Kale S.D."/>
            <person name="Song Y."/>
            <person name="King H."/>
            <person name="Zhang Q."/>
            <person name="Presley C."/>
            <person name="Deng X."/>
            <person name="Wei C.I."/>
            <person name="Xiao S."/>
        </authorList>
    </citation>
    <scope>NUCLEOTIDE SEQUENCE [LARGE SCALE GENOMIC DNA]</scope>
    <source>
        <strain evidence="4">UMSG1</strain>
    </source>
</reference>
<dbReference type="PROSITE" id="PS50896">
    <property type="entry name" value="LISH"/>
    <property type="match status" value="1"/>
</dbReference>
<accession>A0A420IT72</accession>
<comment type="function">
    <text evidence="1">Involved in the proteasome-dependent degradation of fructose-1,6-bisphosphatase.</text>
</comment>
<feature type="region of interest" description="Disordered" evidence="2">
    <location>
        <begin position="252"/>
        <end position="277"/>
    </location>
</feature>
<sequence>MSKTFYHRSSKTANHLNSFHLLRTPSYIADTRKASSTAKVTQPEHPFNKRAEDVSSSKSDFNKLILDYLTTEGYPLAAAKFSKEANLRPQQDEESIRSRHEIIHSIHSGDIQAAMDALNELDPEVMDRNPSLQFDLLRLQLVELIRDCNSKPQRDITQAVNFASRELAPRAPDNRAFMEDLEKTMTLLVFPSESLEPSSARLLEPTLRRTVAQKVNLALLSRQKANREASIRNLVRLRAWAESTARSQKIDLPSSLKLNLADDNPKNDEDDESKSII</sequence>
<dbReference type="InterPro" id="IPR050618">
    <property type="entry name" value="Ubq-SigPath_Reg"/>
</dbReference>
<evidence type="ECO:0000256" key="1">
    <source>
        <dbReference type="ARBA" id="ARBA00002343"/>
    </source>
</evidence>
<evidence type="ECO:0000259" key="3">
    <source>
        <dbReference type="PROSITE" id="PS50897"/>
    </source>
</evidence>
<dbReference type="SMART" id="SM00668">
    <property type="entry name" value="CTLH"/>
    <property type="match status" value="1"/>
</dbReference>
<organism evidence="4 5">
    <name type="scientific">Golovinomyces cichoracearum</name>
    <dbReference type="NCBI Taxonomy" id="62708"/>
    <lineage>
        <taxon>Eukaryota</taxon>
        <taxon>Fungi</taxon>
        <taxon>Dikarya</taxon>
        <taxon>Ascomycota</taxon>
        <taxon>Pezizomycotina</taxon>
        <taxon>Leotiomycetes</taxon>
        <taxon>Erysiphales</taxon>
        <taxon>Erysiphaceae</taxon>
        <taxon>Golovinomyces</taxon>
    </lineage>
</organism>
<dbReference type="SMART" id="SM00667">
    <property type="entry name" value="LisH"/>
    <property type="match status" value="1"/>
</dbReference>
<feature type="domain" description="CTLH" evidence="3">
    <location>
        <begin position="95"/>
        <end position="152"/>
    </location>
</feature>
<dbReference type="Pfam" id="PF08513">
    <property type="entry name" value="LisH"/>
    <property type="match status" value="1"/>
</dbReference>
<dbReference type="InterPro" id="IPR024964">
    <property type="entry name" value="CTLH/CRA"/>
</dbReference>
<dbReference type="AlphaFoldDB" id="A0A420IT72"/>
<dbReference type="InterPro" id="IPR006595">
    <property type="entry name" value="CTLH_C"/>
</dbReference>
<proteinExistence type="predicted"/>
<dbReference type="InterPro" id="IPR013144">
    <property type="entry name" value="CRA_dom"/>
</dbReference>
<dbReference type="InterPro" id="IPR006594">
    <property type="entry name" value="LisH"/>
</dbReference>
<dbReference type="Pfam" id="PF10607">
    <property type="entry name" value="CTLH"/>
    <property type="match status" value="1"/>
</dbReference>
<dbReference type="PROSITE" id="PS50897">
    <property type="entry name" value="CTLH"/>
    <property type="match status" value="1"/>
</dbReference>
<gene>
    <name evidence="4" type="ORF">GcM1_217059</name>
</gene>
<evidence type="ECO:0000313" key="5">
    <source>
        <dbReference type="Proteomes" id="UP000285326"/>
    </source>
</evidence>
<dbReference type="PANTHER" id="PTHR12864">
    <property type="entry name" value="RAN BINDING PROTEIN 9-RELATED"/>
    <property type="match status" value="1"/>
</dbReference>
<evidence type="ECO:0000256" key="2">
    <source>
        <dbReference type="SAM" id="MobiDB-lite"/>
    </source>
</evidence>
<feature type="compositionally biased region" description="Acidic residues" evidence="2">
    <location>
        <begin position="268"/>
        <end position="277"/>
    </location>
</feature>
<dbReference type="SMART" id="SM00757">
    <property type="entry name" value="CRA"/>
    <property type="match status" value="1"/>
</dbReference>